<dbReference type="AlphaFoldDB" id="A0A8J8CGJ8"/>
<evidence type="ECO:0000313" key="2">
    <source>
        <dbReference type="Proteomes" id="UP000750197"/>
    </source>
</evidence>
<name>A0A8J8CGJ8_9ARCH</name>
<protein>
    <submittedName>
        <fullName evidence="1">Uncharacterized protein</fullName>
    </submittedName>
</protein>
<sequence length="75" mass="8744">MNGYLKFELIERKSKTAVYLVRSIHDGSDLGKISWFSHWRRYVFSPLEGTIFDSACLGEVKVFIDTLMKDREALK</sequence>
<gene>
    <name evidence="1" type="ORF">KIY12_06880</name>
</gene>
<reference evidence="1" key="1">
    <citation type="submission" date="2021-05" db="EMBL/GenBank/DDBJ databases">
        <title>Genomic insights into ecological role and evolution of a novel Thermoplasmata order Candidatus Sysuiplasmatales.</title>
        <authorList>
            <person name="Yuan Y."/>
        </authorList>
    </citation>
    <scope>NUCLEOTIDE SEQUENCE</scope>
    <source>
        <strain evidence="1">TUT19-bin139</strain>
    </source>
</reference>
<organism evidence="1 2">
    <name type="scientific">Candidatus Sysuiplasma superficiale</name>
    <dbReference type="NCBI Taxonomy" id="2823368"/>
    <lineage>
        <taxon>Archaea</taxon>
        <taxon>Methanobacteriati</taxon>
        <taxon>Thermoplasmatota</taxon>
        <taxon>Thermoplasmata</taxon>
        <taxon>Candidatus Sysuiplasmatales</taxon>
        <taxon>Candidatus Sysuiplasmataceae</taxon>
        <taxon>Candidatus Sysuiplasma</taxon>
    </lineage>
</organism>
<dbReference type="EMBL" id="JAHEAC010000061">
    <property type="protein sequence ID" value="MBX8644426.1"/>
    <property type="molecule type" value="Genomic_DNA"/>
</dbReference>
<proteinExistence type="predicted"/>
<accession>A0A8J8CGJ8</accession>
<evidence type="ECO:0000313" key="1">
    <source>
        <dbReference type="EMBL" id="MBX8644426.1"/>
    </source>
</evidence>
<dbReference type="Proteomes" id="UP000750197">
    <property type="component" value="Unassembled WGS sequence"/>
</dbReference>
<comment type="caution">
    <text evidence="1">The sequence shown here is derived from an EMBL/GenBank/DDBJ whole genome shotgun (WGS) entry which is preliminary data.</text>
</comment>